<keyword evidence="2" id="KW-0472">Membrane</keyword>
<dbReference type="eggNOG" id="ENOG5033GXB">
    <property type="taxonomic scope" value="Bacteria"/>
</dbReference>
<reference evidence="3 4" key="1">
    <citation type="submission" date="2014-10" db="EMBL/GenBank/DDBJ databases">
        <title>Genome sequence of Erwinia typographi M043b.</title>
        <authorList>
            <person name="Chan K.-G."/>
            <person name="Tan W.-S."/>
        </authorList>
    </citation>
    <scope>NUCLEOTIDE SEQUENCE [LARGE SCALE GENOMIC DNA]</scope>
    <source>
        <strain evidence="3 4">M043b</strain>
    </source>
</reference>
<protein>
    <recommendedName>
        <fullName evidence="5">DUF2946 domain-containing protein</fullName>
    </recommendedName>
</protein>
<proteinExistence type="predicted"/>
<dbReference type="EMBL" id="JRUQ01000030">
    <property type="protein sequence ID" value="KGT94129.1"/>
    <property type="molecule type" value="Genomic_DNA"/>
</dbReference>
<feature type="transmembrane region" description="Helical" evidence="2">
    <location>
        <begin position="15"/>
        <end position="33"/>
    </location>
</feature>
<evidence type="ECO:0008006" key="5">
    <source>
        <dbReference type="Google" id="ProtNLM"/>
    </source>
</evidence>
<feature type="region of interest" description="Disordered" evidence="1">
    <location>
        <begin position="73"/>
        <end position="93"/>
    </location>
</feature>
<evidence type="ECO:0000256" key="2">
    <source>
        <dbReference type="SAM" id="Phobius"/>
    </source>
</evidence>
<feature type="transmembrane region" description="Helical" evidence="2">
    <location>
        <begin position="120"/>
        <end position="141"/>
    </location>
</feature>
<keyword evidence="2" id="KW-1133">Transmembrane helix</keyword>
<organism evidence="3 4">
    <name type="scientific">Erwinia typographi</name>
    <dbReference type="NCBI Taxonomy" id="371042"/>
    <lineage>
        <taxon>Bacteria</taxon>
        <taxon>Pseudomonadati</taxon>
        <taxon>Pseudomonadota</taxon>
        <taxon>Gammaproteobacteria</taxon>
        <taxon>Enterobacterales</taxon>
        <taxon>Erwiniaceae</taxon>
        <taxon>Erwinia</taxon>
    </lineage>
</organism>
<sequence length="170" mass="18499">MPDLLTLHRLSQRRIPAMIAILAIMMLFIAPEVSKTLEHWRMQTKGEPVVSHSSEAMEGMEMSMDMGTMPVDHAHSMTPPQKTSDTATGGDSARSMASALPMMAGGMGMMDDFACGYCQLLVHFPLMAGIALFAVLLLLIVSRTPHRHPVPVAPFTLFIGPSQPRAPPVF</sequence>
<evidence type="ECO:0000313" key="3">
    <source>
        <dbReference type="EMBL" id="KGT94129.1"/>
    </source>
</evidence>
<keyword evidence="2" id="KW-0812">Transmembrane</keyword>
<accession>A0A0A3Z8N7</accession>
<name>A0A0A3Z8N7_9GAMM</name>
<comment type="caution">
    <text evidence="3">The sequence shown here is derived from an EMBL/GenBank/DDBJ whole genome shotgun (WGS) entry which is preliminary data.</text>
</comment>
<dbReference type="InterPro" id="IPR021333">
    <property type="entry name" value="DUF2946"/>
</dbReference>
<keyword evidence="4" id="KW-1185">Reference proteome</keyword>
<dbReference type="Proteomes" id="UP000030351">
    <property type="component" value="Unassembled WGS sequence"/>
</dbReference>
<dbReference type="Pfam" id="PF11162">
    <property type="entry name" value="DUF2946"/>
    <property type="match status" value="1"/>
</dbReference>
<evidence type="ECO:0000256" key="1">
    <source>
        <dbReference type="SAM" id="MobiDB-lite"/>
    </source>
</evidence>
<dbReference type="AlphaFoldDB" id="A0A0A3Z8N7"/>
<evidence type="ECO:0000313" key="4">
    <source>
        <dbReference type="Proteomes" id="UP000030351"/>
    </source>
</evidence>
<gene>
    <name evidence="3" type="ORF">NG99_10840</name>
</gene>
<feature type="compositionally biased region" description="Polar residues" evidence="1">
    <location>
        <begin position="78"/>
        <end position="89"/>
    </location>
</feature>